<accession>A0ABM0Q3P3</accession>
<protein>
    <submittedName>
        <fullName evidence="3">Melanoma-associated antigen 10-like</fullName>
    </submittedName>
</protein>
<dbReference type="Pfam" id="PF01454">
    <property type="entry name" value="MAGE"/>
    <property type="match status" value="1"/>
</dbReference>
<dbReference type="InterPro" id="IPR041898">
    <property type="entry name" value="MAGE_WH1"/>
</dbReference>
<sequence>SLLQDAPEETMSDLLNFLLLKYRMKEPITKEEMLNGVLKNYEDQFPAILSRVSKCLELVYGIEVKEVDPAGHAYSLSICLGLTYDGMQSDDQSMPKTGLLISILGLIFMEGNCTSEESMWEALSMLGVCPGSEHSIYGEPRKLITEDWVQENYLEYRQVPDSDPARYEFLWGPRAHAETTKMKVLEYLGKFNITVPSLFPYLYEEALRDEEERAQARIATLNGTSVMASTSSRATP</sequence>
<evidence type="ECO:0000259" key="1">
    <source>
        <dbReference type="PROSITE" id="PS50838"/>
    </source>
</evidence>
<name>A0ABM0Q3P3_GALVR</name>
<dbReference type="PANTHER" id="PTHR11736">
    <property type="entry name" value="MELANOMA-ASSOCIATED ANTIGEN MAGE ANTIGEN"/>
    <property type="match status" value="1"/>
</dbReference>
<dbReference type="Gene3D" id="1.10.10.1200">
    <property type="entry name" value="MAGE homology domain, winged helix WH1 motif"/>
    <property type="match status" value="1"/>
</dbReference>
<gene>
    <name evidence="3" type="primary">LOC103583453</name>
</gene>
<dbReference type="InterPro" id="IPR041899">
    <property type="entry name" value="MAGE_WH2"/>
</dbReference>
<proteinExistence type="predicted"/>
<dbReference type="RefSeq" id="XP_008562984.1">
    <property type="nucleotide sequence ID" value="XM_008564762.1"/>
</dbReference>
<dbReference type="GeneID" id="103583453"/>
<feature type="non-terminal residue" evidence="3">
    <location>
        <position position="1"/>
    </location>
</feature>
<organism evidence="2 3">
    <name type="scientific">Galeopterus variegatus</name>
    <name type="common">Malayan flying lemur</name>
    <name type="synonym">Cynocephalus variegatus</name>
    <dbReference type="NCBI Taxonomy" id="482537"/>
    <lineage>
        <taxon>Eukaryota</taxon>
        <taxon>Metazoa</taxon>
        <taxon>Chordata</taxon>
        <taxon>Craniata</taxon>
        <taxon>Vertebrata</taxon>
        <taxon>Euteleostomi</taxon>
        <taxon>Mammalia</taxon>
        <taxon>Eutheria</taxon>
        <taxon>Euarchontoglires</taxon>
        <taxon>Dermoptera</taxon>
        <taxon>Cynocephalidae</taxon>
        <taxon>Galeopterus</taxon>
    </lineage>
</organism>
<dbReference type="SMART" id="SM01373">
    <property type="entry name" value="MAGE"/>
    <property type="match status" value="1"/>
</dbReference>
<dbReference type="InterPro" id="IPR037445">
    <property type="entry name" value="MAGE"/>
</dbReference>
<evidence type="ECO:0000313" key="3">
    <source>
        <dbReference type="RefSeq" id="XP_008562984.1"/>
    </source>
</evidence>
<dbReference type="PROSITE" id="PS50838">
    <property type="entry name" value="MAGE"/>
    <property type="match status" value="1"/>
</dbReference>
<feature type="domain" description="MAGE" evidence="1">
    <location>
        <begin position="7"/>
        <end position="206"/>
    </location>
</feature>
<dbReference type="Gene3D" id="1.10.10.1210">
    <property type="entry name" value="MAGE homology domain, winged helix WH2 motif"/>
    <property type="match status" value="1"/>
</dbReference>
<evidence type="ECO:0000313" key="2">
    <source>
        <dbReference type="Proteomes" id="UP000694923"/>
    </source>
</evidence>
<dbReference type="InterPro" id="IPR002190">
    <property type="entry name" value="MHD_dom"/>
</dbReference>
<dbReference type="PANTHER" id="PTHR11736:SF153">
    <property type="entry name" value="MELANOMA-ASSOCIATED ANTIGEN 10"/>
    <property type="match status" value="1"/>
</dbReference>
<dbReference type="Proteomes" id="UP000694923">
    <property type="component" value="Unplaced"/>
</dbReference>
<keyword evidence="2" id="KW-1185">Reference proteome</keyword>
<reference evidence="3" key="1">
    <citation type="submission" date="2025-08" db="UniProtKB">
        <authorList>
            <consortium name="RefSeq"/>
        </authorList>
    </citation>
    <scope>IDENTIFICATION</scope>
</reference>